<reference evidence="2" key="1">
    <citation type="journal article" date="2015" name="Nat. Genet.">
        <title>The genome and transcriptome of the zoonotic hookworm Ancylostoma ceylanicum identify infection-specific gene families.</title>
        <authorList>
            <person name="Schwarz E.M."/>
            <person name="Hu Y."/>
            <person name="Antoshechkin I."/>
            <person name="Miller M.M."/>
            <person name="Sternberg P.W."/>
            <person name="Aroian R.V."/>
        </authorList>
    </citation>
    <scope>NUCLEOTIDE SEQUENCE</scope>
    <source>
        <strain evidence="2">HY135</strain>
    </source>
</reference>
<organism evidence="1 2">
    <name type="scientific">Ancylostoma ceylanicum</name>
    <dbReference type="NCBI Taxonomy" id="53326"/>
    <lineage>
        <taxon>Eukaryota</taxon>
        <taxon>Metazoa</taxon>
        <taxon>Ecdysozoa</taxon>
        <taxon>Nematoda</taxon>
        <taxon>Chromadorea</taxon>
        <taxon>Rhabditida</taxon>
        <taxon>Rhabditina</taxon>
        <taxon>Rhabditomorpha</taxon>
        <taxon>Strongyloidea</taxon>
        <taxon>Ancylostomatidae</taxon>
        <taxon>Ancylostomatinae</taxon>
        <taxon>Ancylostoma</taxon>
    </lineage>
</organism>
<dbReference type="AlphaFoldDB" id="A0A016VN79"/>
<dbReference type="Proteomes" id="UP000024635">
    <property type="component" value="Unassembled WGS sequence"/>
</dbReference>
<comment type="caution">
    <text evidence="1">The sequence shown here is derived from an EMBL/GenBank/DDBJ whole genome shotgun (WGS) entry which is preliminary data.</text>
</comment>
<dbReference type="EMBL" id="JARK01001343">
    <property type="protein sequence ID" value="EYC28781.1"/>
    <property type="molecule type" value="Genomic_DNA"/>
</dbReference>
<gene>
    <name evidence="1" type="primary">Acey_s0007.g3423</name>
    <name evidence="1" type="ORF">Y032_0007g3423</name>
</gene>
<protein>
    <submittedName>
        <fullName evidence="1">Uncharacterized protein</fullName>
    </submittedName>
</protein>
<accession>A0A016VN79</accession>
<keyword evidence="2" id="KW-1185">Reference proteome</keyword>
<proteinExistence type="predicted"/>
<name>A0A016VN79_9BILA</name>
<evidence type="ECO:0000313" key="1">
    <source>
        <dbReference type="EMBL" id="EYC28781.1"/>
    </source>
</evidence>
<evidence type="ECO:0000313" key="2">
    <source>
        <dbReference type="Proteomes" id="UP000024635"/>
    </source>
</evidence>
<sequence length="121" mass="14196">MLRWTAGVILVDHIRNEKIRERFGTVPITDKLCEICLRWYGCVMRSKEDTISKSCTPCCSREFVKLLGLAWIQWSFLYHDLSAMSRHAKVNSELVRYWPNFICNSERSSGVLPECLEKHEK</sequence>